<dbReference type="RefSeq" id="WP_190724724.1">
    <property type="nucleotide sequence ID" value="NZ_CP061539.1"/>
</dbReference>
<dbReference type="GeneID" id="96622818"/>
<keyword evidence="3 5" id="KW-0533">Nickel</keyword>
<feature type="domain" description="UreE urease accessory N-terminal" evidence="6">
    <location>
        <begin position="6"/>
        <end position="78"/>
    </location>
</feature>
<keyword evidence="2 5" id="KW-0963">Cytoplasm</keyword>
<dbReference type="HAMAP" id="MF_00822">
    <property type="entry name" value="UreE"/>
    <property type="match status" value="1"/>
</dbReference>
<dbReference type="EMBL" id="CP061539">
    <property type="protein sequence ID" value="QNV37930.1"/>
    <property type="molecule type" value="Genomic_DNA"/>
</dbReference>
<name>A0A7H2BE34_9MICC</name>
<dbReference type="Pfam" id="PF05194">
    <property type="entry name" value="UreE_C"/>
    <property type="match status" value="1"/>
</dbReference>
<dbReference type="GO" id="GO:0051082">
    <property type="term" value="F:unfolded protein binding"/>
    <property type="evidence" value="ECO:0007669"/>
    <property type="project" value="UniProtKB-UniRule"/>
</dbReference>
<dbReference type="GO" id="GO:0019627">
    <property type="term" value="P:urea metabolic process"/>
    <property type="evidence" value="ECO:0007669"/>
    <property type="project" value="InterPro"/>
</dbReference>
<proteinExistence type="inferred from homology"/>
<dbReference type="InterPro" id="IPR004029">
    <property type="entry name" value="UreE_N"/>
</dbReference>
<dbReference type="PIRSF" id="PIRSF036402">
    <property type="entry name" value="Ureas_acces_UreE"/>
    <property type="match status" value="1"/>
</dbReference>
<dbReference type="InterPro" id="IPR007864">
    <property type="entry name" value="UreE_C_dom"/>
</dbReference>
<dbReference type="CDD" id="cd00571">
    <property type="entry name" value="UreE"/>
    <property type="match status" value="1"/>
</dbReference>
<dbReference type="Gene3D" id="3.30.70.790">
    <property type="entry name" value="UreE, C-terminal domain"/>
    <property type="match status" value="1"/>
</dbReference>
<evidence type="ECO:0000313" key="7">
    <source>
        <dbReference type="EMBL" id="QNV37930.1"/>
    </source>
</evidence>
<accession>A0A7H2BE34</accession>
<reference evidence="7 8" key="1">
    <citation type="submission" date="2020-09" db="EMBL/GenBank/DDBJ databases">
        <title>Investigation of environmental microbes.</title>
        <authorList>
            <person name="Ou Y."/>
            <person name="Kang Q."/>
        </authorList>
    </citation>
    <scope>NUCLEOTIDE SEQUENCE [LARGE SCALE GENOMIC DNA]</scope>
    <source>
        <strain evidence="7 8">KJZ-14</strain>
    </source>
</reference>
<dbReference type="NCBIfam" id="NF009757">
    <property type="entry name" value="PRK13261.2-3"/>
    <property type="match status" value="1"/>
</dbReference>
<evidence type="ECO:0000256" key="4">
    <source>
        <dbReference type="ARBA" id="ARBA00023186"/>
    </source>
</evidence>
<keyword evidence="8" id="KW-1185">Reference proteome</keyword>
<comment type="function">
    <text evidence="5">Involved in urease metallocenter assembly. Binds nickel. Probably functions as a nickel donor during metallocenter assembly.</text>
</comment>
<evidence type="ECO:0000256" key="3">
    <source>
        <dbReference type="ARBA" id="ARBA00022596"/>
    </source>
</evidence>
<gene>
    <name evidence="5 7" type="primary">ureE</name>
    <name evidence="7" type="ORF">IDM49_01100</name>
</gene>
<sequence>MIITEILGNTHEADGAALVEGRHLEKVVLPSADLVKRIQRLTTDHNNEVGLRLPASSPDLKDGDILALEDSGEHGNAIVVSVLPTDVLVIAASSIVEMAFVAHSLGNRHLQAQFFDTDSEYQAEVMVVQYDHTVEDFLKHHKVAYSRQERVMPVPFRHAEHTH</sequence>
<dbReference type="SUPFAM" id="SSF69287">
    <property type="entry name" value="Urease metallochaperone UreE, N-terminal domain"/>
    <property type="match status" value="1"/>
</dbReference>
<comment type="similarity">
    <text evidence="5">Belongs to the UreE family.</text>
</comment>
<dbReference type="GO" id="GO:0005737">
    <property type="term" value="C:cytoplasm"/>
    <property type="evidence" value="ECO:0007669"/>
    <property type="project" value="UniProtKB-SubCell"/>
</dbReference>
<dbReference type="AlphaFoldDB" id="A0A7H2BE34"/>
<dbReference type="Gene3D" id="2.60.260.20">
    <property type="entry name" value="Urease metallochaperone UreE, N-terminal domain"/>
    <property type="match status" value="1"/>
</dbReference>
<evidence type="ECO:0000256" key="2">
    <source>
        <dbReference type="ARBA" id="ARBA00022490"/>
    </source>
</evidence>
<dbReference type="InterPro" id="IPR012406">
    <property type="entry name" value="UreE"/>
</dbReference>
<dbReference type="GO" id="GO:0016151">
    <property type="term" value="F:nickel cation binding"/>
    <property type="evidence" value="ECO:0007669"/>
    <property type="project" value="UniProtKB-UniRule"/>
</dbReference>
<dbReference type="Pfam" id="PF02814">
    <property type="entry name" value="UreE_N"/>
    <property type="match status" value="1"/>
</dbReference>
<dbReference type="InterPro" id="IPR036118">
    <property type="entry name" value="UreE_N_sf"/>
</dbReference>
<protein>
    <recommendedName>
        <fullName evidence="5">Urease accessory protein UreE</fullName>
    </recommendedName>
</protein>
<comment type="subcellular location">
    <subcellularLocation>
        <location evidence="1 5">Cytoplasm</location>
    </subcellularLocation>
</comment>
<dbReference type="Proteomes" id="UP000516404">
    <property type="component" value="Chromosome"/>
</dbReference>
<evidence type="ECO:0000313" key="8">
    <source>
        <dbReference type="Proteomes" id="UP000516404"/>
    </source>
</evidence>
<dbReference type="GO" id="GO:0006457">
    <property type="term" value="P:protein folding"/>
    <property type="evidence" value="ECO:0007669"/>
    <property type="project" value="InterPro"/>
</dbReference>
<dbReference type="GO" id="GO:0065003">
    <property type="term" value="P:protein-containing complex assembly"/>
    <property type="evidence" value="ECO:0007669"/>
    <property type="project" value="InterPro"/>
</dbReference>
<evidence type="ECO:0000256" key="1">
    <source>
        <dbReference type="ARBA" id="ARBA00004496"/>
    </source>
</evidence>
<evidence type="ECO:0000256" key="5">
    <source>
        <dbReference type="HAMAP-Rule" id="MF_00822"/>
    </source>
</evidence>
<evidence type="ECO:0000259" key="6">
    <source>
        <dbReference type="SMART" id="SM00988"/>
    </source>
</evidence>
<dbReference type="SUPFAM" id="SSF69737">
    <property type="entry name" value="Urease metallochaperone UreE, C-terminal domain"/>
    <property type="match status" value="1"/>
</dbReference>
<keyword evidence="4 5" id="KW-0143">Chaperone</keyword>
<organism evidence="7 8">
    <name type="scientific">Rothia terrae</name>
    <dbReference type="NCBI Taxonomy" id="396015"/>
    <lineage>
        <taxon>Bacteria</taxon>
        <taxon>Bacillati</taxon>
        <taxon>Actinomycetota</taxon>
        <taxon>Actinomycetes</taxon>
        <taxon>Micrococcales</taxon>
        <taxon>Micrococcaceae</taxon>
        <taxon>Rothia</taxon>
    </lineage>
</organism>
<dbReference type="SMART" id="SM00988">
    <property type="entry name" value="UreE_N"/>
    <property type="match status" value="1"/>
</dbReference>
<dbReference type="KEGG" id="rter:IDM49_01100"/>